<dbReference type="Pfam" id="PF06242">
    <property type="entry name" value="TrcR"/>
    <property type="match status" value="1"/>
</dbReference>
<evidence type="ECO:0000313" key="3">
    <source>
        <dbReference type="Proteomes" id="UP000655420"/>
    </source>
</evidence>
<keyword evidence="3" id="KW-1185">Reference proteome</keyword>
<dbReference type="AlphaFoldDB" id="A0A8J7M9X5"/>
<reference evidence="2" key="1">
    <citation type="submission" date="2020-12" db="EMBL/GenBank/DDBJ databases">
        <title>Bacterial taxonomy.</title>
        <authorList>
            <person name="Pan X."/>
        </authorList>
    </citation>
    <scope>NUCLEOTIDE SEQUENCE</scope>
    <source>
        <strain evidence="2">M0105</strain>
    </source>
</reference>
<dbReference type="Proteomes" id="UP000655420">
    <property type="component" value="Unassembled WGS sequence"/>
</dbReference>
<comment type="caution">
    <text evidence="2">The sequence shown here is derived from an EMBL/GenBank/DDBJ whole genome shotgun (WGS) entry which is preliminary data.</text>
</comment>
<protein>
    <submittedName>
        <fullName evidence="2">DUF1013 domain-containing protein</fullName>
    </submittedName>
</protein>
<evidence type="ECO:0000313" key="2">
    <source>
        <dbReference type="EMBL" id="MBK0400945.1"/>
    </source>
</evidence>
<gene>
    <name evidence="2" type="ORF">H0I76_17235</name>
</gene>
<feature type="region of interest" description="Disordered" evidence="1">
    <location>
        <begin position="170"/>
        <end position="257"/>
    </location>
</feature>
<evidence type="ECO:0000256" key="1">
    <source>
        <dbReference type="SAM" id="MobiDB-lite"/>
    </source>
</evidence>
<name>A0A8J7M9X5_9RHOB</name>
<feature type="compositionally biased region" description="Basic and acidic residues" evidence="1">
    <location>
        <begin position="170"/>
        <end position="188"/>
    </location>
</feature>
<accession>A0A8J7M9X5</accession>
<feature type="compositionally biased region" description="Basic and acidic residues" evidence="1">
    <location>
        <begin position="248"/>
        <end position="257"/>
    </location>
</feature>
<organism evidence="2 3">
    <name type="scientific">Thermohalobaculum xanthum</name>
    <dbReference type="NCBI Taxonomy" id="2753746"/>
    <lineage>
        <taxon>Bacteria</taxon>
        <taxon>Pseudomonadati</taxon>
        <taxon>Pseudomonadota</taxon>
        <taxon>Alphaproteobacteria</taxon>
        <taxon>Rhodobacterales</taxon>
        <taxon>Paracoccaceae</taxon>
        <taxon>Thermohalobaculum</taxon>
    </lineage>
</organism>
<dbReference type="EMBL" id="JAEHHL010000012">
    <property type="protein sequence ID" value="MBK0400945.1"/>
    <property type="molecule type" value="Genomic_DNA"/>
</dbReference>
<proteinExistence type="predicted"/>
<feature type="compositionally biased region" description="Basic and acidic residues" evidence="1">
    <location>
        <begin position="218"/>
        <end position="232"/>
    </location>
</feature>
<dbReference type="RefSeq" id="WP_200612800.1">
    <property type="nucleotide sequence ID" value="NZ_JAEHHL010000012.1"/>
</dbReference>
<sequence length="257" mass="28763">MSDLPLMPKATAVWLVDNTTLTFRQIAEFCGMHELEISGIADGEVAQGIKGFDPVANHQLTAEEIARCEGDPIARLRMVKREIAPPVKRKGPRYTPVSKRQDRPAAIAWLVRYHPELEDSQISRLIGTTKPTILSIREKTHWNYSNLQPVDPVALGLCRQTELDEAVRKAAEKRAKSKEHVPSPEERMSLMSTDESLSSQEESELPSAVRGFENFSLDDPRGPDEDAEKEGGYDSSVDPDSLFNLPRRGKDEGRDED</sequence>
<dbReference type="InterPro" id="IPR010421">
    <property type="entry name" value="TrcR"/>
</dbReference>